<evidence type="ECO:0000256" key="1">
    <source>
        <dbReference type="SAM" id="SignalP"/>
    </source>
</evidence>
<evidence type="ECO:0000259" key="2">
    <source>
        <dbReference type="Pfam" id="PF12697"/>
    </source>
</evidence>
<name>A0AAE3L4S1_9GAMM</name>
<dbReference type="EMBL" id="JANUCT010000001">
    <property type="protein sequence ID" value="MCS3902172.1"/>
    <property type="molecule type" value="Genomic_DNA"/>
</dbReference>
<feature type="domain" description="AB hydrolase-1" evidence="2">
    <location>
        <begin position="59"/>
        <end position="293"/>
    </location>
</feature>
<evidence type="ECO:0000313" key="3">
    <source>
        <dbReference type="EMBL" id="MCS3902172.1"/>
    </source>
</evidence>
<protein>
    <submittedName>
        <fullName evidence="3">Pimeloyl-ACP methyl ester carboxylesterase</fullName>
    </submittedName>
</protein>
<proteinExistence type="predicted"/>
<dbReference type="Gene3D" id="3.40.50.1820">
    <property type="entry name" value="alpha/beta hydrolase"/>
    <property type="match status" value="1"/>
</dbReference>
<sequence length="314" mass="34854">MFRKLVLSGLCLLLPAMALAGQPRYAVDAPPGQRLDVGGYKLHIHCQGRGTPTIILDAGVGGFSLEWLPVQRALSAHTRVCAYDRAGYGWSDMGPLPRTTARISNELQRLLAAATVRPPYILVGHSFGGYSVQHYARSNPDKVAGMVLIEASHPEQVQRLPQYRQPRRPAPGGRRVALLRQLRLHPNYPEPYVALAYQLITTWKTAMTVHEEMEHFPRSAEQVRQAGELPDVPLLVLTRGLRVWPHTAYGDAMEFTWMALQDELAGLDADAVHLIAEHSGHSIHMDEPGLVVNAINTLLNRIDNKDTYARHDGP</sequence>
<dbReference type="AlphaFoldDB" id="A0AAE3L4S1"/>
<dbReference type="Proteomes" id="UP001204445">
    <property type="component" value="Unassembled WGS sequence"/>
</dbReference>
<feature type="chain" id="PRO_5042280799" evidence="1">
    <location>
        <begin position="21"/>
        <end position="314"/>
    </location>
</feature>
<gene>
    <name evidence="3" type="ORF">J2T55_000164</name>
</gene>
<dbReference type="InterPro" id="IPR000073">
    <property type="entry name" value="AB_hydrolase_1"/>
</dbReference>
<dbReference type="PANTHER" id="PTHR43798">
    <property type="entry name" value="MONOACYLGLYCEROL LIPASE"/>
    <property type="match status" value="1"/>
</dbReference>
<reference evidence="3" key="1">
    <citation type="submission" date="2022-08" db="EMBL/GenBank/DDBJ databases">
        <title>Genomic Encyclopedia of Type Strains, Phase III (KMG-III): the genomes of soil and plant-associated and newly described type strains.</title>
        <authorList>
            <person name="Whitman W."/>
        </authorList>
    </citation>
    <scope>NUCLEOTIDE SEQUENCE</scope>
    <source>
        <strain evidence="3">HMT 1</strain>
    </source>
</reference>
<comment type="caution">
    <text evidence="3">The sequence shown here is derived from an EMBL/GenBank/DDBJ whole genome shotgun (WGS) entry which is preliminary data.</text>
</comment>
<organism evidence="3 4">
    <name type="scientific">Methylohalomonas lacus</name>
    <dbReference type="NCBI Taxonomy" id="398773"/>
    <lineage>
        <taxon>Bacteria</taxon>
        <taxon>Pseudomonadati</taxon>
        <taxon>Pseudomonadota</taxon>
        <taxon>Gammaproteobacteria</taxon>
        <taxon>Methylohalomonadales</taxon>
        <taxon>Methylohalomonadaceae</taxon>
        <taxon>Methylohalomonas</taxon>
    </lineage>
</organism>
<dbReference type="InterPro" id="IPR050266">
    <property type="entry name" value="AB_hydrolase_sf"/>
</dbReference>
<dbReference type="RefSeq" id="WP_259053565.1">
    <property type="nucleotide sequence ID" value="NZ_JANUCT010000001.1"/>
</dbReference>
<dbReference type="SUPFAM" id="SSF53474">
    <property type="entry name" value="alpha/beta-Hydrolases"/>
    <property type="match status" value="1"/>
</dbReference>
<feature type="signal peptide" evidence="1">
    <location>
        <begin position="1"/>
        <end position="20"/>
    </location>
</feature>
<evidence type="ECO:0000313" key="4">
    <source>
        <dbReference type="Proteomes" id="UP001204445"/>
    </source>
</evidence>
<dbReference type="Pfam" id="PF12697">
    <property type="entry name" value="Abhydrolase_6"/>
    <property type="match status" value="1"/>
</dbReference>
<dbReference type="PANTHER" id="PTHR43798:SF33">
    <property type="entry name" value="HYDROLASE, PUTATIVE (AFU_ORTHOLOGUE AFUA_2G14860)-RELATED"/>
    <property type="match status" value="1"/>
</dbReference>
<dbReference type="GO" id="GO:0016020">
    <property type="term" value="C:membrane"/>
    <property type="evidence" value="ECO:0007669"/>
    <property type="project" value="TreeGrafter"/>
</dbReference>
<accession>A0AAE3L4S1</accession>
<keyword evidence="1" id="KW-0732">Signal</keyword>
<keyword evidence="4" id="KW-1185">Reference proteome</keyword>
<dbReference type="InterPro" id="IPR029058">
    <property type="entry name" value="AB_hydrolase_fold"/>
</dbReference>
<dbReference type="PRINTS" id="PR00111">
    <property type="entry name" value="ABHYDROLASE"/>
</dbReference>